<dbReference type="eggNOG" id="ENOG502SHV0">
    <property type="taxonomic scope" value="Eukaryota"/>
</dbReference>
<evidence type="ECO:0000256" key="1">
    <source>
        <dbReference type="SAM" id="MobiDB-lite"/>
    </source>
</evidence>
<dbReference type="STRING" id="858893.H6C4D5"/>
<reference evidence="2" key="1">
    <citation type="submission" date="2011-07" db="EMBL/GenBank/DDBJ databases">
        <title>The Genome Sequence of Exophiala (Wangiella) dermatitidis NIH/UT8656.</title>
        <authorList>
            <consortium name="The Broad Institute Genome Sequencing Platform"/>
            <person name="Cuomo C."/>
            <person name="Wang Z."/>
            <person name="Hunicke-Smith S."/>
            <person name="Szanislo P.J."/>
            <person name="Earl A."/>
            <person name="Young S.K."/>
            <person name="Zeng Q."/>
            <person name="Gargeya S."/>
            <person name="Fitzgerald M."/>
            <person name="Haas B."/>
            <person name="Abouelleil A."/>
            <person name="Alvarado L."/>
            <person name="Arachchi H.M."/>
            <person name="Berlin A."/>
            <person name="Brown A."/>
            <person name="Chapman S.B."/>
            <person name="Chen Z."/>
            <person name="Dunbar C."/>
            <person name="Freedman E."/>
            <person name="Gearin G."/>
            <person name="Gellesch M."/>
            <person name="Goldberg J."/>
            <person name="Griggs A."/>
            <person name="Gujja S."/>
            <person name="Heiman D."/>
            <person name="Howarth C."/>
            <person name="Larson L."/>
            <person name="Lui A."/>
            <person name="MacDonald P.J.P."/>
            <person name="Montmayeur A."/>
            <person name="Murphy C."/>
            <person name="Neiman D."/>
            <person name="Pearson M."/>
            <person name="Priest M."/>
            <person name="Roberts A."/>
            <person name="Saif S."/>
            <person name="Shea T."/>
            <person name="Shenoy N."/>
            <person name="Sisk P."/>
            <person name="Stolte C."/>
            <person name="Sykes S."/>
            <person name="Wortman J."/>
            <person name="Nusbaum C."/>
            <person name="Birren B."/>
        </authorList>
    </citation>
    <scope>NUCLEOTIDE SEQUENCE</scope>
    <source>
        <strain evidence="2">NIH/UT8656</strain>
    </source>
</reference>
<dbReference type="InParanoid" id="H6C4D5"/>
<proteinExistence type="predicted"/>
<feature type="compositionally biased region" description="Polar residues" evidence="1">
    <location>
        <begin position="536"/>
        <end position="547"/>
    </location>
</feature>
<feature type="compositionally biased region" description="Polar residues" evidence="1">
    <location>
        <begin position="1175"/>
        <end position="1185"/>
    </location>
</feature>
<feature type="compositionally biased region" description="Basic and acidic residues" evidence="1">
    <location>
        <begin position="859"/>
        <end position="872"/>
    </location>
</feature>
<feature type="compositionally biased region" description="Polar residues" evidence="1">
    <location>
        <begin position="748"/>
        <end position="776"/>
    </location>
</feature>
<sequence length="1331" mass="143793">MATPNSFSNFKTNVGRSVTKKWREANQISYDGDDWGDEDEYEEQPPVPADVGGHSQWAAPHPGFHRSNRSVTNPSPSRIGGRASFDHGDDRRAFSAGFDSAYPTTQRSPFPEPQHDDELSSPGHRGQPPLRLNTQPQGPMSPGNFRPGSRGRQYPQYDAPFSAPGGFPQQRRSGSSNRPPPGDIYQRHDSPMRPDSRGSSASVRQFPPRKASLSQQLPPQMAFTQDVEPANPAQFPESSNNDDKPVPVFVRPSDIYKRMPEEMEKVRKSQESSRPSLDSIIGRSRAGSAGARSTSSDHRDVTTAASQPFEDSDSARRLKPTLDPVPERKSEYGFDNIVQASQALESESRMNREPGDGAGDGGASVSRHGTTASSVYTDRPDPVSASSVSRNVSLSENIPEADHDRTSPVRPTFALPAIGRVSGFGMDFGASTPEFQSGVQSSTEPELPTSQEADLEPNNHGLQHQQSFGYRSMVQQAFDESQNQDSYSPVSPSATVDRSNSASTADISPIITRKQEHSSTVSDYEPTHPTIPEESLPTNSRPNSTATLRPREAQYDQDELSQPPTIRSGYRREATPPSPDNSPAKRPLSIELPAAPQPQRGDVGFEQEQERTEQSPARERALLEAAAEKPLPPTPGADSREPNQNLESSPPSAPTSPEIQQEWQAQREQFSDQQDAPNNSQVPPDLPSPIKRSETPARGTVRDLAGKLETLSGRSTPSNFQGSSPDQGRPPAQPRLESFRPAIPGGWQSFTSVAESSAQGSTSTPLQSSSDLSQIQHRPPFAPTHVESTESIPTAKAPENHGGAEPDSVTHKAFAAAASAGSALAESLTGHRPIPEPDASGEASEDSSENEWDASSNSSREDVDRVSVRDQTQEQTQGPPSAETTEPAGRSSPTYPSEAKNTPLDVSPVPSDDGGQQDTDAAGSHADSYFPAPLRTARLSATVSRPPIPEVTVQQGSPSENDNERLELEIEKSLTPRLSDLTGANDSQPAQMEVTNADEAPSFADPRSSASPLSSETRDVPRQESSFNSELAAIIGGAPSIGAQATESTMVSSENRALPQQGPSKTPRDEGALAASAPATRSFDEPPVGKDGRPFLQQRFSWETQIEPEPPISTPKRTTPPPTSPPNASPPHTIRATSQPDSRPVDTNDPDINVRQSVDFARQSVDFDSDIQDQLVLSTERFSSGTKHDIQEPQPPPKPLQPEPLSFRATMSLATPQERIQAFDETRRVLALPDGQLEEWLLSLKSAEHSELFAMNGRLPPEIAESVASHKPSPRRIFTESTGTRHMQEDGKKLMLAAGRFGGKAGIAAKGLFAKGKEKMRQASSGEKVVH</sequence>
<feature type="compositionally biased region" description="Basic and acidic residues" evidence="1">
    <location>
        <begin position="962"/>
        <end position="974"/>
    </location>
</feature>
<feature type="compositionally biased region" description="Polar residues" evidence="1">
    <location>
        <begin position="1046"/>
        <end position="1055"/>
    </location>
</feature>
<feature type="compositionally biased region" description="Low complexity" evidence="1">
    <location>
        <begin position="383"/>
        <end position="395"/>
    </location>
</feature>
<feature type="compositionally biased region" description="Polar residues" evidence="1">
    <location>
        <begin position="658"/>
        <end position="682"/>
    </location>
</feature>
<gene>
    <name evidence="2" type="ORF">HMPREF1120_05637</name>
</gene>
<feature type="compositionally biased region" description="Polar residues" evidence="1">
    <location>
        <begin position="1"/>
        <end position="16"/>
    </location>
</feature>
<feature type="region of interest" description="Disordered" evidence="1">
    <location>
        <begin position="1"/>
        <end position="1204"/>
    </location>
</feature>
<feature type="compositionally biased region" description="Basic and acidic residues" evidence="1">
    <location>
        <begin position="346"/>
        <end position="355"/>
    </location>
</feature>
<dbReference type="EMBL" id="JH226134">
    <property type="protein sequence ID" value="EHY57608.1"/>
    <property type="molecule type" value="Genomic_DNA"/>
</dbReference>
<feature type="compositionally biased region" description="Basic and acidic residues" evidence="1">
    <location>
        <begin position="1082"/>
        <end position="1093"/>
    </location>
</feature>
<dbReference type="OMA" id="RAHPEHM"/>
<feature type="compositionally biased region" description="Low complexity" evidence="1">
    <location>
        <begin position="1032"/>
        <end position="1045"/>
    </location>
</feature>
<evidence type="ECO:0000313" key="3">
    <source>
        <dbReference type="Proteomes" id="UP000007304"/>
    </source>
</evidence>
<feature type="compositionally biased region" description="Basic and acidic residues" evidence="1">
    <location>
        <begin position="608"/>
        <end position="622"/>
    </location>
</feature>
<feature type="compositionally biased region" description="Basic and acidic residues" evidence="1">
    <location>
        <begin position="691"/>
        <end position="706"/>
    </location>
</feature>
<protein>
    <submittedName>
        <fullName evidence="2">Uncharacterized protein</fullName>
    </submittedName>
</protein>
<dbReference type="HOGENOM" id="CLU_252013_0_0_1"/>
<accession>H6C4D5</accession>
<evidence type="ECO:0000313" key="2">
    <source>
        <dbReference type="EMBL" id="EHY57608.1"/>
    </source>
</evidence>
<feature type="compositionally biased region" description="Acidic residues" evidence="1">
    <location>
        <begin position="843"/>
        <end position="852"/>
    </location>
</feature>
<feature type="compositionally biased region" description="Pro residues" evidence="1">
    <location>
        <begin position="1108"/>
        <end position="1129"/>
    </location>
</feature>
<dbReference type="RefSeq" id="XP_009158069.1">
    <property type="nucleotide sequence ID" value="XM_009159821.1"/>
</dbReference>
<feature type="region of interest" description="Disordered" evidence="1">
    <location>
        <begin position="1266"/>
        <end position="1289"/>
    </location>
</feature>
<feature type="compositionally biased region" description="Basic and acidic residues" evidence="1">
    <location>
        <begin position="254"/>
        <end position="271"/>
    </location>
</feature>
<feature type="compositionally biased region" description="Polar residues" evidence="1">
    <location>
        <begin position="873"/>
        <end position="884"/>
    </location>
</feature>
<feature type="compositionally biased region" description="Low complexity" evidence="1">
    <location>
        <begin position="813"/>
        <end position="827"/>
    </location>
</feature>
<feature type="compositionally biased region" description="Low complexity" evidence="1">
    <location>
        <begin position="279"/>
        <end position="294"/>
    </location>
</feature>
<feature type="compositionally biased region" description="Polar residues" evidence="1">
    <location>
        <begin position="367"/>
        <end position="376"/>
    </location>
</feature>
<feature type="compositionally biased region" description="Acidic residues" evidence="1">
    <location>
        <begin position="31"/>
        <end position="43"/>
    </location>
</feature>
<feature type="compositionally biased region" description="Polar residues" evidence="1">
    <location>
        <begin position="433"/>
        <end position="452"/>
    </location>
</feature>
<dbReference type="VEuPathDB" id="FungiDB:HMPREF1120_05637"/>
<name>H6C4D5_EXODN</name>
<feature type="compositionally biased region" description="Polar residues" evidence="1">
    <location>
        <begin position="712"/>
        <end position="726"/>
    </location>
</feature>
<feature type="compositionally biased region" description="Polar residues" evidence="1">
    <location>
        <begin position="982"/>
        <end position="994"/>
    </location>
</feature>
<feature type="compositionally biased region" description="Basic and acidic residues" evidence="1">
    <location>
        <begin position="798"/>
        <end position="810"/>
    </location>
</feature>
<dbReference type="Proteomes" id="UP000007304">
    <property type="component" value="Unassembled WGS sequence"/>
</dbReference>
<feature type="compositionally biased region" description="Polar residues" evidence="1">
    <location>
        <begin position="460"/>
        <end position="506"/>
    </location>
</feature>
<feature type="compositionally biased region" description="Basic and acidic residues" evidence="1">
    <location>
        <begin position="185"/>
        <end position="196"/>
    </location>
</feature>
<dbReference type="OrthoDB" id="5151921at2759"/>
<feature type="compositionally biased region" description="Basic and acidic residues" evidence="1">
    <location>
        <begin position="84"/>
        <end position="93"/>
    </location>
</feature>
<feature type="compositionally biased region" description="Low complexity" evidence="1">
    <location>
        <begin position="912"/>
        <end position="923"/>
    </location>
</feature>
<feature type="compositionally biased region" description="Pro residues" evidence="1">
    <location>
        <begin position="1193"/>
        <end position="1202"/>
    </location>
</feature>
<dbReference type="GeneID" id="20310276"/>
<organism evidence="2 3">
    <name type="scientific">Exophiala dermatitidis (strain ATCC 34100 / CBS 525.76 / NIH/UT8656)</name>
    <name type="common">Black yeast</name>
    <name type="synonym">Wangiella dermatitidis</name>
    <dbReference type="NCBI Taxonomy" id="858893"/>
    <lineage>
        <taxon>Eukaryota</taxon>
        <taxon>Fungi</taxon>
        <taxon>Dikarya</taxon>
        <taxon>Ascomycota</taxon>
        <taxon>Pezizomycotina</taxon>
        <taxon>Eurotiomycetes</taxon>
        <taxon>Chaetothyriomycetidae</taxon>
        <taxon>Chaetothyriales</taxon>
        <taxon>Herpotrichiellaceae</taxon>
        <taxon>Exophiala</taxon>
    </lineage>
</organism>
<keyword evidence="3" id="KW-1185">Reference proteome</keyword>